<evidence type="ECO:0000256" key="8">
    <source>
        <dbReference type="RuleBase" id="RU363034"/>
    </source>
</evidence>
<feature type="chain" id="PRO_5035419430" evidence="9">
    <location>
        <begin position="25"/>
        <end position="266"/>
    </location>
</feature>
<feature type="signal peptide" evidence="9">
    <location>
        <begin position="1"/>
        <end position="24"/>
    </location>
</feature>
<dbReference type="InterPro" id="IPR009003">
    <property type="entry name" value="Peptidase_S1_PA"/>
</dbReference>
<accession>A0A8J9ZBA8</accession>
<evidence type="ECO:0000256" key="2">
    <source>
        <dbReference type="ARBA" id="ARBA00007664"/>
    </source>
</evidence>
<dbReference type="PROSITE" id="PS00135">
    <property type="entry name" value="TRYPSIN_SER"/>
    <property type="match status" value="1"/>
</dbReference>
<evidence type="ECO:0000256" key="9">
    <source>
        <dbReference type="SAM" id="SignalP"/>
    </source>
</evidence>
<name>A0A8J9ZBA8_BRALA</name>
<feature type="domain" description="Peptidase S1" evidence="10">
    <location>
        <begin position="30"/>
        <end position="266"/>
    </location>
</feature>
<dbReference type="OrthoDB" id="10059102at2759"/>
<evidence type="ECO:0000256" key="5">
    <source>
        <dbReference type="ARBA" id="ARBA00022801"/>
    </source>
</evidence>
<dbReference type="Proteomes" id="UP000838412">
    <property type="component" value="Chromosome 18"/>
</dbReference>
<evidence type="ECO:0000313" key="11">
    <source>
        <dbReference type="EMBL" id="CAH1250539.1"/>
    </source>
</evidence>
<dbReference type="InterPro" id="IPR033116">
    <property type="entry name" value="TRYPSIN_SER"/>
</dbReference>
<dbReference type="PROSITE" id="PS50240">
    <property type="entry name" value="TRYPSIN_DOM"/>
    <property type="match status" value="1"/>
</dbReference>
<evidence type="ECO:0000313" key="12">
    <source>
        <dbReference type="Proteomes" id="UP000838412"/>
    </source>
</evidence>
<keyword evidence="5 8" id="KW-0378">Hydrolase</keyword>
<gene>
    <name evidence="11" type="primary">PRSS2</name>
    <name evidence="11" type="ORF">BLAG_LOCUS11224</name>
</gene>
<dbReference type="SMART" id="SM00020">
    <property type="entry name" value="Tryp_SPc"/>
    <property type="match status" value="1"/>
</dbReference>
<keyword evidence="9" id="KW-0732">Signal</keyword>
<dbReference type="InterPro" id="IPR001314">
    <property type="entry name" value="Peptidase_S1A"/>
</dbReference>
<dbReference type="GO" id="GO:0004252">
    <property type="term" value="F:serine-type endopeptidase activity"/>
    <property type="evidence" value="ECO:0007669"/>
    <property type="project" value="InterPro"/>
</dbReference>
<evidence type="ECO:0000256" key="1">
    <source>
        <dbReference type="ARBA" id="ARBA00004613"/>
    </source>
</evidence>
<evidence type="ECO:0000256" key="7">
    <source>
        <dbReference type="ARBA" id="ARBA00023157"/>
    </source>
</evidence>
<dbReference type="PRINTS" id="PR00722">
    <property type="entry name" value="CHYMOTRYPSIN"/>
</dbReference>
<comment type="subcellular location">
    <subcellularLocation>
        <location evidence="1">Secreted</location>
    </subcellularLocation>
</comment>
<keyword evidence="4 8" id="KW-0645">Protease</keyword>
<keyword evidence="6 8" id="KW-0720">Serine protease</keyword>
<dbReference type="Pfam" id="PF00089">
    <property type="entry name" value="Trypsin"/>
    <property type="match status" value="1"/>
</dbReference>
<keyword evidence="12" id="KW-1185">Reference proteome</keyword>
<evidence type="ECO:0000256" key="6">
    <source>
        <dbReference type="ARBA" id="ARBA00022825"/>
    </source>
</evidence>
<dbReference type="InterPro" id="IPR018114">
    <property type="entry name" value="TRYPSIN_HIS"/>
</dbReference>
<dbReference type="InterPro" id="IPR050127">
    <property type="entry name" value="Serine_Proteases_S1"/>
</dbReference>
<dbReference type="SUPFAM" id="SSF50494">
    <property type="entry name" value="Trypsin-like serine proteases"/>
    <property type="match status" value="1"/>
</dbReference>
<evidence type="ECO:0000259" key="10">
    <source>
        <dbReference type="PROSITE" id="PS50240"/>
    </source>
</evidence>
<sequence length="266" mass="27815">MAIRHIMAISVALLAGAAISSTSAEGGDRVVGGDEAVPGSRPYQASLQDISWGFAFHFCGGALINENWVVTAAHCVSGEDHGNPDYLQVSLGDHNLDSNDGNEQTIVLEKIIMHEAYDSQTIDNDIALLKLSRPAVVNDRVRPISLPGQSSDPSGDCVVSGWGTTSEGGSLPDVLMEVSVPIVSRDGCRDAYGHNDITDQMICAGLDDGGKDACQGDSGGPLACGSSGAETLDGIVSWGYGCARPDYPGVYTRVGQFVDWINANIS</sequence>
<dbReference type="PROSITE" id="PS00134">
    <property type="entry name" value="TRYPSIN_HIS"/>
    <property type="match status" value="1"/>
</dbReference>
<dbReference type="AlphaFoldDB" id="A0A8J9ZBA8"/>
<dbReference type="PANTHER" id="PTHR24264">
    <property type="entry name" value="TRYPSIN-RELATED"/>
    <property type="match status" value="1"/>
</dbReference>
<comment type="similarity">
    <text evidence="2">Belongs to the peptidase S1 family.</text>
</comment>
<evidence type="ECO:0000256" key="4">
    <source>
        <dbReference type="ARBA" id="ARBA00022670"/>
    </source>
</evidence>
<dbReference type="GO" id="GO:0005615">
    <property type="term" value="C:extracellular space"/>
    <property type="evidence" value="ECO:0007669"/>
    <property type="project" value="TreeGrafter"/>
</dbReference>
<dbReference type="InterPro" id="IPR043504">
    <property type="entry name" value="Peptidase_S1_PA_chymotrypsin"/>
</dbReference>
<dbReference type="InterPro" id="IPR001254">
    <property type="entry name" value="Trypsin_dom"/>
</dbReference>
<reference evidence="11" key="1">
    <citation type="submission" date="2022-01" db="EMBL/GenBank/DDBJ databases">
        <authorList>
            <person name="Braso-Vives M."/>
        </authorList>
    </citation>
    <scope>NUCLEOTIDE SEQUENCE</scope>
</reference>
<keyword evidence="3" id="KW-0964">Secreted</keyword>
<protein>
    <submittedName>
        <fullName evidence="11">PRSS2 protein</fullName>
    </submittedName>
</protein>
<evidence type="ECO:0000256" key="3">
    <source>
        <dbReference type="ARBA" id="ARBA00022525"/>
    </source>
</evidence>
<dbReference type="PANTHER" id="PTHR24264:SF65">
    <property type="entry name" value="SRCR DOMAIN-CONTAINING PROTEIN"/>
    <property type="match status" value="1"/>
</dbReference>
<proteinExistence type="inferred from homology"/>
<dbReference type="FunFam" id="2.40.10.10:FF:000077">
    <property type="entry name" value="Predicted protein"/>
    <property type="match status" value="1"/>
</dbReference>
<keyword evidence="7" id="KW-1015">Disulfide bond</keyword>
<dbReference type="CDD" id="cd00190">
    <property type="entry name" value="Tryp_SPc"/>
    <property type="match status" value="1"/>
</dbReference>
<dbReference type="Gene3D" id="2.40.10.10">
    <property type="entry name" value="Trypsin-like serine proteases"/>
    <property type="match status" value="2"/>
</dbReference>
<dbReference type="EMBL" id="OV696703">
    <property type="protein sequence ID" value="CAH1250539.1"/>
    <property type="molecule type" value="Genomic_DNA"/>
</dbReference>
<organism evidence="11 12">
    <name type="scientific">Branchiostoma lanceolatum</name>
    <name type="common">Common lancelet</name>
    <name type="synonym">Amphioxus lanceolatum</name>
    <dbReference type="NCBI Taxonomy" id="7740"/>
    <lineage>
        <taxon>Eukaryota</taxon>
        <taxon>Metazoa</taxon>
        <taxon>Chordata</taxon>
        <taxon>Cephalochordata</taxon>
        <taxon>Leptocardii</taxon>
        <taxon>Amphioxiformes</taxon>
        <taxon>Branchiostomatidae</taxon>
        <taxon>Branchiostoma</taxon>
    </lineage>
</organism>
<dbReference type="GO" id="GO:0006508">
    <property type="term" value="P:proteolysis"/>
    <property type="evidence" value="ECO:0007669"/>
    <property type="project" value="UniProtKB-KW"/>
</dbReference>